<sequence length="79" mass="9416">MGQRKFIRERNFESPCGKESLFYNVYLDPEGTTYHIQMMKRIKMINTLTKSYHVIVVLMFSITINHQNINQHQGTFSFL</sequence>
<dbReference type="EMBL" id="CABVMM010000005">
    <property type="protein sequence ID" value="VVV00303.1"/>
    <property type="molecule type" value="Genomic_DNA"/>
</dbReference>
<accession>A0AC61Y7C7</accession>
<evidence type="ECO:0000313" key="2">
    <source>
        <dbReference type="Proteomes" id="UP000356253"/>
    </source>
</evidence>
<gene>
    <name evidence="1" type="ORF">FVB9532_01572</name>
</gene>
<evidence type="ECO:0000313" key="1">
    <source>
        <dbReference type="EMBL" id="VVV00303.1"/>
    </source>
</evidence>
<name>A0AC61Y7C7_9FLAO</name>
<reference evidence="1" key="1">
    <citation type="submission" date="2019-09" db="EMBL/GenBank/DDBJ databases">
        <authorList>
            <person name="Rodrigo-Torres L."/>
            <person name="Arahal R. D."/>
            <person name="Lucena T."/>
        </authorList>
    </citation>
    <scope>NUCLEOTIDE SEQUENCE</scope>
    <source>
        <strain evidence="1">ISS653</strain>
    </source>
</reference>
<protein>
    <submittedName>
        <fullName evidence="1">Uncharacterized protein</fullName>
    </submittedName>
</protein>
<proteinExistence type="predicted"/>
<organism evidence="1 2">
    <name type="scientific">Mesonia oceanica</name>
    <dbReference type="NCBI Taxonomy" id="2687242"/>
    <lineage>
        <taxon>Bacteria</taxon>
        <taxon>Pseudomonadati</taxon>
        <taxon>Bacteroidota</taxon>
        <taxon>Flavobacteriia</taxon>
        <taxon>Flavobacteriales</taxon>
        <taxon>Flavobacteriaceae</taxon>
        <taxon>Mesonia</taxon>
    </lineage>
</organism>
<dbReference type="Proteomes" id="UP000356253">
    <property type="component" value="Unassembled WGS sequence"/>
</dbReference>
<keyword evidence="2" id="KW-1185">Reference proteome</keyword>
<comment type="caution">
    <text evidence="1">The sequence shown here is derived from an EMBL/GenBank/DDBJ whole genome shotgun (WGS) entry which is preliminary data.</text>
</comment>